<proteinExistence type="predicted"/>
<feature type="non-terminal residue" evidence="1">
    <location>
        <position position="39"/>
    </location>
</feature>
<keyword evidence="1" id="KW-0067">ATP-binding</keyword>
<name>A0A5T0UFR0_CAMJU</name>
<dbReference type="SUPFAM" id="SSF52540">
    <property type="entry name" value="P-loop containing nucleoside triphosphate hydrolases"/>
    <property type="match status" value="1"/>
</dbReference>
<reference evidence="1" key="1">
    <citation type="submission" date="2018-06" db="EMBL/GenBank/DDBJ databases">
        <authorList>
            <consortium name="PulseNet: The National Subtyping Network for Foodborne Disease Surveillance"/>
            <person name="Tarr C.L."/>
            <person name="Trees E."/>
            <person name="Katz L.S."/>
            <person name="Carleton-Romer H.A."/>
            <person name="Stroika S."/>
            <person name="Kucerova Z."/>
            <person name="Roache K.F."/>
            <person name="Sabol A.L."/>
            <person name="Besser J."/>
            <person name="Gerner-Smidt P."/>
        </authorList>
    </citation>
    <scope>NUCLEOTIDE SEQUENCE</scope>
    <source>
        <strain evidence="1">PNUSAC003301</strain>
    </source>
</reference>
<sequence length="39" mass="4373">MIEISNLFFNYQNKEVLKIKNLKLDTSKISILMGANGSG</sequence>
<dbReference type="EMBL" id="AACFVE010000027">
    <property type="protein sequence ID" value="EAK3903453.1"/>
    <property type="molecule type" value="Genomic_DNA"/>
</dbReference>
<dbReference type="Gene3D" id="3.40.50.300">
    <property type="entry name" value="P-loop containing nucleotide triphosphate hydrolases"/>
    <property type="match status" value="1"/>
</dbReference>
<gene>
    <name evidence="1" type="ORF">CW563_05025</name>
</gene>
<accession>A0A5T0UFR0</accession>
<dbReference type="AlphaFoldDB" id="A0A5T0UFR0"/>
<comment type="caution">
    <text evidence="1">The sequence shown here is derived from an EMBL/GenBank/DDBJ whole genome shotgun (WGS) entry which is preliminary data.</text>
</comment>
<dbReference type="GO" id="GO:0005524">
    <property type="term" value="F:ATP binding"/>
    <property type="evidence" value="ECO:0007669"/>
    <property type="project" value="UniProtKB-KW"/>
</dbReference>
<organism evidence="1">
    <name type="scientific">Campylobacter jejuni</name>
    <dbReference type="NCBI Taxonomy" id="197"/>
    <lineage>
        <taxon>Bacteria</taxon>
        <taxon>Pseudomonadati</taxon>
        <taxon>Campylobacterota</taxon>
        <taxon>Epsilonproteobacteria</taxon>
        <taxon>Campylobacterales</taxon>
        <taxon>Campylobacteraceae</taxon>
        <taxon>Campylobacter</taxon>
    </lineage>
</organism>
<dbReference type="InterPro" id="IPR027417">
    <property type="entry name" value="P-loop_NTPase"/>
</dbReference>
<evidence type="ECO:0000313" key="1">
    <source>
        <dbReference type="EMBL" id="EAK3903453.1"/>
    </source>
</evidence>
<protein>
    <submittedName>
        <fullName evidence="1">ABC transporter ATP-binding protein</fullName>
    </submittedName>
</protein>
<keyword evidence="1" id="KW-0547">Nucleotide-binding</keyword>